<accession>A0A8J8NM87</accession>
<evidence type="ECO:0000313" key="2">
    <source>
        <dbReference type="Proteomes" id="UP000785679"/>
    </source>
</evidence>
<dbReference type="AlphaFoldDB" id="A0A8J8NM87"/>
<reference evidence="1" key="1">
    <citation type="submission" date="2019-06" db="EMBL/GenBank/DDBJ databases">
        <authorList>
            <person name="Zheng W."/>
        </authorList>
    </citation>
    <scope>NUCLEOTIDE SEQUENCE</scope>
    <source>
        <strain evidence="1">QDHG01</strain>
    </source>
</reference>
<dbReference type="EMBL" id="RRYP01010799">
    <property type="protein sequence ID" value="TNV78157.1"/>
    <property type="molecule type" value="Genomic_DNA"/>
</dbReference>
<protein>
    <submittedName>
        <fullName evidence="1">Uncharacterized protein</fullName>
    </submittedName>
</protein>
<comment type="caution">
    <text evidence="1">The sequence shown here is derived from an EMBL/GenBank/DDBJ whole genome shotgun (WGS) entry which is preliminary data.</text>
</comment>
<evidence type="ECO:0000313" key="1">
    <source>
        <dbReference type="EMBL" id="TNV78157.1"/>
    </source>
</evidence>
<dbReference type="Proteomes" id="UP000785679">
    <property type="component" value="Unassembled WGS sequence"/>
</dbReference>
<gene>
    <name evidence="1" type="ORF">FGO68_gene9793</name>
</gene>
<organism evidence="1 2">
    <name type="scientific">Halteria grandinella</name>
    <dbReference type="NCBI Taxonomy" id="5974"/>
    <lineage>
        <taxon>Eukaryota</taxon>
        <taxon>Sar</taxon>
        <taxon>Alveolata</taxon>
        <taxon>Ciliophora</taxon>
        <taxon>Intramacronucleata</taxon>
        <taxon>Spirotrichea</taxon>
        <taxon>Stichotrichia</taxon>
        <taxon>Sporadotrichida</taxon>
        <taxon>Halteriidae</taxon>
        <taxon>Halteria</taxon>
    </lineage>
</organism>
<name>A0A8J8NM87_HALGN</name>
<keyword evidence="2" id="KW-1185">Reference proteome</keyword>
<proteinExistence type="predicted"/>
<sequence length="165" mass="19490">MSENIEPLGKEIEAYQSFFDILKGIKLLGSLDERVNTVGKLLDSIDFHYYNFVVAGNNQQSWVHFTALRTFEKDGVTYWFARLKVISKAPASFKDDMMKLIEQGETKETLVEKRELLKQFQNYSFNAIIYQDATTSYYCKFSSNQYVKETRDTDTYFFWTFSDYR</sequence>